<accession>A0AAP0P5T3</accession>
<keyword evidence="9" id="KW-0030">Aminoacyl-tRNA synthetase</keyword>
<dbReference type="GO" id="GO:0000049">
    <property type="term" value="F:tRNA binding"/>
    <property type="evidence" value="ECO:0007669"/>
    <property type="project" value="UniProtKB-KW"/>
</dbReference>
<evidence type="ECO:0000313" key="12">
    <source>
        <dbReference type="Proteomes" id="UP001417504"/>
    </source>
</evidence>
<keyword evidence="5" id="KW-0547">Nucleotide-binding</keyword>
<feature type="domain" description="Alanyl-transfer RNA synthetases family profile" evidence="10">
    <location>
        <begin position="1"/>
        <end position="109"/>
    </location>
</feature>
<evidence type="ECO:0000256" key="7">
    <source>
        <dbReference type="ARBA" id="ARBA00022884"/>
    </source>
</evidence>
<evidence type="ECO:0000256" key="2">
    <source>
        <dbReference type="ARBA" id="ARBA00013168"/>
    </source>
</evidence>
<dbReference type="GO" id="GO:0006419">
    <property type="term" value="P:alanyl-tRNA aminoacylation"/>
    <property type="evidence" value="ECO:0007669"/>
    <property type="project" value="InterPro"/>
</dbReference>
<evidence type="ECO:0000313" key="11">
    <source>
        <dbReference type="EMBL" id="KAK9129310.1"/>
    </source>
</evidence>
<dbReference type="PANTHER" id="PTHR11777:SF9">
    <property type="entry name" value="ALANINE--TRNA LIGASE, CYTOPLASMIC"/>
    <property type="match status" value="1"/>
</dbReference>
<comment type="similarity">
    <text evidence="1">Belongs to the class-II aminoacyl-tRNA synthetase family.</text>
</comment>
<evidence type="ECO:0000256" key="9">
    <source>
        <dbReference type="ARBA" id="ARBA00023146"/>
    </source>
</evidence>
<dbReference type="GO" id="GO:0005829">
    <property type="term" value="C:cytosol"/>
    <property type="evidence" value="ECO:0007669"/>
    <property type="project" value="TreeGrafter"/>
</dbReference>
<dbReference type="PROSITE" id="PS50860">
    <property type="entry name" value="AA_TRNA_LIGASE_II_ALA"/>
    <property type="match status" value="1"/>
</dbReference>
<dbReference type="Proteomes" id="UP001417504">
    <property type="component" value="Unassembled WGS sequence"/>
</dbReference>
<dbReference type="FunFam" id="3.30.980.10:FF:000004">
    <property type="entry name" value="Alanine--tRNA ligase, cytoplasmic"/>
    <property type="match status" value="1"/>
</dbReference>
<dbReference type="GO" id="GO:0002161">
    <property type="term" value="F:aminoacyl-tRNA deacylase activity"/>
    <property type="evidence" value="ECO:0007669"/>
    <property type="project" value="TreeGrafter"/>
</dbReference>
<protein>
    <recommendedName>
        <fullName evidence="2">alanine--tRNA ligase</fullName>
        <ecNumber evidence="2">6.1.1.7</ecNumber>
    </recommendedName>
</protein>
<dbReference type="InterPro" id="IPR050058">
    <property type="entry name" value="Ala-tRNA_ligase"/>
</dbReference>
<dbReference type="PANTHER" id="PTHR11777">
    <property type="entry name" value="ALANYL-TRNA SYNTHETASE"/>
    <property type="match status" value="1"/>
</dbReference>
<evidence type="ECO:0000256" key="3">
    <source>
        <dbReference type="ARBA" id="ARBA00022555"/>
    </source>
</evidence>
<reference evidence="11 12" key="1">
    <citation type="submission" date="2024-01" db="EMBL/GenBank/DDBJ databases">
        <title>Genome assemblies of Stephania.</title>
        <authorList>
            <person name="Yang L."/>
        </authorList>
    </citation>
    <scope>NUCLEOTIDE SEQUENCE [LARGE SCALE GENOMIC DNA]</scope>
    <source>
        <strain evidence="11">QJT</strain>
        <tissue evidence="11">Leaf</tissue>
    </source>
</reference>
<dbReference type="GO" id="GO:0004813">
    <property type="term" value="F:alanine-tRNA ligase activity"/>
    <property type="evidence" value="ECO:0007669"/>
    <property type="project" value="UniProtKB-EC"/>
</dbReference>
<dbReference type="SUPFAM" id="SSF55186">
    <property type="entry name" value="ThrRS/AlaRS common domain"/>
    <property type="match status" value="1"/>
</dbReference>
<comment type="caution">
    <text evidence="11">The sequence shown here is derived from an EMBL/GenBank/DDBJ whole genome shotgun (WGS) entry which is preliminary data.</text>
</comment>
<dbReference type="EC" id="6.1.1.7" evidence="2"/>
<organism evidence="11 12">
    <name type="scientific">Stephania japonica</name>
    <dbReference type="NCBI Taxonomy" id="461633"/>
    <lineage>
        <taxon>Eukaryota</taxon>
        <taxon>Viridiplantae</taxon>
        <taxon>Streptophyta</taxon>
        <taxon>Embryophyta</taxon>
        <taxon>Tracheophyta</taxon>
        <taxon>Spermatophyta</taxon>
        <taxon>Magnoliopsida</taxon>
        <taxon>Ranunculales</taxon>
        <taxon>Menispermaceae</taxon>
        <taxon>Menispermoideae</taxon>
        <taxon>Cissampelideae</taxon>
        <taxon>Stephania</taxon>
    </lineage>
</organism>
<keyword evidence="4" id="KW-0436">Ligase</keyword>
<dbReference type="InterPro" id="IPR018163">
    <property type="entry name" value="Thr/Ala-tRNA-synth_IIc_edit"/>
</dbReference>
<gene>
    <name evidence="11" type="ORF">Sjap_009797</name>
</gene>
<evidence type="ECO:0000256" key="5">
    <source>
        <dbReference type="ARBA" id="ARBA00022741"/>
    </source>
</evidence>
<dbReference type="EMBL" id="JBBNAE010000004">
    <property type="protein sequence ID" value="KAK9129310.1"/>
    <property type="molecule type" value="Genomic_DNA"/>
</dbReference>
<name>A0AAP0P5T3_9MAGN</name>
<keyword evidence="6" id="KW-0067">ATP-binding</keyword>
<dbReference type="GO" id="GO:0005524">
    <property type="term" value="F:ATP binding"/>
    <property type="evidence" value="ECO:0007669"/>
    <property type="project" value="UniProtKB-KW"/>
</dbReference>
<evidence type="ECO:0000259" key="10">
    <source>
        <dbReference type="PROSITE" id="PS50860"/>
    </source>
</evidence>
<proteinExistence type="inferred from homology"/>
<dbReference type="InterPro" id="IPR018165">
    <property type="entry name" value="Ala-tRNA-synth_IIc_core"/>
</dbReference>
<keyword evidence="12" id="KW-1185">Reference proteome</keyword>
<keyword evidence="3" id="KW-0820">tRNA-binding</keyword>
<evidence type="ECO:0000256" key="4">
    <source>
        <dbReference type="ARBA" id="ARBA00022598"/>
    </source>
</evidence>
<dbReference type="AlphaFoldDB" id="A0AAP0P5T3"/>
<keyword evidence="8" id="KW-0648">Protein biosynthesis</keyword>
<evidence type="ECO:0000256" key="6">
    <source>
        <dbReference type="ARBA" id="ARBA00022840"/>
    </source>
</evidence>
<sequence>MVSYAEVDDQTKTSLKVHHKATHWLQAALKSVIGEETSQAGSLLVFDCLRFYFNFHRPLSDHEISEIEGMVNSWIGDATSIHPKVMPLADAKEAGAIAMFGDKYGDQVQ</sequence>
<evidence type="ECO:0000256" key="1">
    <source>
        <dbReference type="ARBA" id="ARBA00008226"/>
    </source>
</evidence>
<dbReference type="Gene3D" id="3.30.980.10">
    <property type="entry name" value="Threonyl-trna Synthetase, Chain A, domain 2"/>
    <property type="match status" value="1"/>
</dbReference>
<evidence type="ECO:0000256" key="8">
    <source>
        <dbReference type="ARBA" id="ARBA00022917"/>
    </source>
</evidence>
<keyword evidence="7" id="KW-0694">RNA-binding</keyword>